<dbReference type="GO" id="GO:0005524">
    <property type="term" value="F:ATP binding"/>
    <property type="evidence" value="ECO:0007669"/>
    <property type="project" value="UniProtKB-KW"/>
</dbReference>
<dbReference type="Pfam" id="PF08402">
    <property type="entry name" value="TOBE_2"/>
    <property type="match status" value="1"/>
</dbReference>
<dbReference type="EMBL" id="AZHX01001166">
    <property type="protein sequence ID" value="ETX04653.1"/>
    <property type="molecule type" value="Genomic_DNA"/>
</dbReference>
<dbReference type="InterPro" id="IPR013611">
    <property type="entry name" value="Transp-assoc_OB_typ2"/>
</dbReference>
<dbReference type="AlphaFoldDB" id="W4M395"/>
<dbReference type="InterPro" id="IPR003593">
    <property type="entry name" value="AAA+_ATPase"/>
</dbReference>
<gene>
    <name evidence="5" type="ORF">ETSY2_27580</name>
</gene>
<feature type="domain" description="ABC transporter" evidence="4">
    <location>
        <begin position="11"/>
        <end position="247"/>
    </location>
</feature>
<dbReference type="Gene3D" id="2.40.50.140">
    <property type="entry name" value="Nucleic acid-binding proteins"/>
    <property type="match status" value="1"/>
</dbReference>
<dbReference type="PROSITE" id="PS00211">
    <property type="entry name" value="ABC_TRANSPORTER_1"/>
    <property type="match status" value="1"/>
</dbReference>
<keyword evidence="2" id="KW-0547">Nucleotide-binding</keyword>
<organism evidence="5 6">
    <name type="scientific">Candidatus Entotheonella gemina</name>
    <dbReference type="NCBI Taxonomy" id="1429439"/>
    <lineage>
        <taxon>Bacteria</taxon>
        <taxon>Pseudomonadati</taxon>
        <taxon>Nitrospinota/Tectimicrobiota group</taxon>
        <taxon>Candidatus Tectimicrobiota</taxon>
        <taxon>Candidatus Entotheonellia</taxon>
        <taxon>Candidatus Entotheonellales</taxon>
        <taxon>Candidatus Entotheonellaceae</taxon>
        <taxon>Candidatus Entotheonella</taxon>
    </lineage>
</organism>
<dbReference type="InterPro" id="IPR050093">
    <property type="entry name" value="ABC_SmlMolc_Importer"/>
</dbReference>
<dbReference type="GO" id="GO:0016887">
    <property type="term" value="F:ATP hydrolysis activity"/>
    <property type="evidence" value="ECO:0007669"/>
    <property type="project" value="InterPro"/>
</dbReference>
<protein>
    <recommendedName>
        <fullName evidence="4">ABC transporter domain-containing protein</fullName>
    </recommendedName>
</protein>
<dbReference type="InterPro" id="IPR017871">
    <property type="entry name" value="ABC_transporter-like_CS"/>
</dbReference>
<evidence type="ECO:0000256" key="2">
    <source>
        <dbReference type="ARBA" id="ARBA00022741"/>
    </source>
</evidence>
<proteinExistence type="predicted"/>
<dbReference type="HOGENOM" id="CLU_000604_1_1_7"/>
<dbReference type="GO" id="GO:0022857">
    <property type="term" value="F:transmembrane transporter activity"/>
    <property type="evidence" value="ECO:0007669"/>
    <property type="project" value="InterPro"/>
</dbReference>
<dbReference type="InterPro" id="IPR012340">
    <property type="entry name" value="NA-bd_OB-fold"/>
</dbReference>
<dbReference type="SUPFAM" id="SSF52540">
    <property type="entry name" value="P-loop containing nucleoside triphosphate hydrolases"/>
    <property type="match status" value="1"/>
</dbReference>
<evidence type="ECO:0000313" key="5">
    <source>
        <dbReference type="EMBL" id="ETX04653.1"/>
    </source>
</evidence>
<comment type="caution">
    <text evidence="5">The sequence shown here is derived from an EMBL/GenBank/DDBJ whole genome shotgun (WGS) entry which is preliminary data.</text>
</comment>
<dbReference type="SUPFAM" id="SSF50331">
    <property type="entry name" value="MOP-like"/>
    <property type="match status" value="1"/>
</dbReference>
<dbReference type="PROSITE" id="PS50893">
    <property type="entry name" value="ABC_TRANSPORTER_2"/>
    <property type="match status" value="1"/>
</dbReference>
<keyword evidence="3" id="KW-0067">ATP-binding</keyword>
<name>W4M395_9BACT</name>
<reference evidence="5 6" key="1">
    <citation type="journal article" date="2014" name="Nature">
        <title>An environmental bacterial taxon with a large and distinct metabolic repertoire.</title>
        <authorList>
            <person name="Wilson M.C."/>
            <person name="Mori T."/>
            <person name="Ruckert C."/>
            <person name="Uria A.R."/>
            <person name="Helf M.J."/>
            <person name="Takada K."/>
            <person name="Gernert C."/>
            <person name="Steffens U.A."/>
            <person name="Heycke N."/>
            <person name="Schmitt S."/>
            <person name="Rinke C."/>
            <person name="Helfrich E.J."/>
            <person name="Brachmann A.O."/>
            <person name="Gurgui C."/>
            <person name="Wakimoto T."/>
            <person name="Kracht M."/>
            <person name="Crusemann M."/>
            <person name="Hentschel U."/>
            <person name="Abe I."/>
            <person name="Matsunaga S."/>
            <person name="Kalinowski J."/>
            <person name="Takeyama H."/>
            <person name="Piel J."/>
        </authorList>
    </citation>
    <scope>NUCLEOTIDE SEQUENCE [LARGE SCALE GENOMIC DNA]</scope>
    <source>
        <strain evidence="6">TSY2</strain>
    </source>
</reference>
<dbReference type="SMART" id="SM00382">
    <property type="entry name" value="AAA"/>
    <property type="match status" value="1"/>
</dbReference>
<dbReference type="FunFam" id="3.40.50.300:FF:000425">
    <property type="entry name" value="Probable ABC transporter, ATP-binding subunit"/>
    <property type="match status" value="1"/>
</dbReference>
<accession>W4M395</accession>
<evidence type="ECO:0000256" key="3">
    <source>
        <dbReference type="ARBA" id="ARBA00022840"/>
    </source>
</evidence>
<dbReference type="InterPro" id="IPR027417">
    <property type="entry name" value="P-loop_NTPase"/>
</dbReference>
<dbReference type="PANTHER" id="PTHR42781:SF4">
    <property type="entry name" value="SPERMIDINE_PUTRESCINE IMPORT ATP-BINDING PROTEIN POTA"/>
    <property type="match status" value="1"/>
</dbReference>
<dbReference type="InterPro" id="IPR003439">
    <property type="entry name" value="ABC_transporter-like_ATP-bd"/>
</dbReference>
<dbReference type="GO" id="GO:0043190">
    <property type="term" value="C:ATP-binding cassette (ABC) transporter complex"/>
    <property type="evidence" value="ECO:0007669"/>
    <property type="project" value="InterPro"/>
</dbReference>
<keyword evidence="6" id="KW-1185">Reference proteome</keyword>
<dbReference type="PANTHER" id="PTHR42781">
    <property type="entry name" value="SPERMIDINE/PUTRESCINE IMPORT ATP-BINDING PROTEIN POTA"/>
    <property type="match status" value="1"/>
</dbReference>
<dbReference type="GO" id="GO:0015697">
    <property type="term" value="P:quaternary ammonium group transport"/>
    <property type="evidence" value="ECO:0007669"/>
    <property type="project" value="UniProtKB-ARBA"/>
</dbReference>
<keyword evidence="1" id="KW-0813">Transport</keyword>
<evidence type="ECO:0000256" key="1">
    <source>
        <dbReference type="ARBA" id="ARBA00022448"/>
    </source>
</evidence>
<sequence>MPTTDEPQAFLEVRDLVKIFGADRAVDGICFQVGQGEFITLLGPSGCGKTTTLMCIAGLHQPDGGEIWLDHDCLTAMAQRIYRPPEQRGIGMVFQSYAIWPHMTVAQNVAYPLEVQRVPREERHDRVAEALRRVQLLDYANRPAPHLSGGQQQRVALARAIVFNPRLLLFDEPLSNLDAKLREEMRIELKRLQQTLGITSIYVTHDQAEALVLSDRIITMSKGRIEQEGDPRSMYARPVNRFVSEFIGVANLLSGTVTGTAHGQAVVDVTNGDVSCTFRCAATDGMSPGDRITISIRPEHIRLVAEPAAATGDNCMEGEVVAAVFLGNYIDCRVQWGAVEWKIQAHRRQAIRQGRRVWLAIAPEHCRCLRD</sequence>
<dbReference type="InterPro" id="IPR008995">
    <property type="entry name" value="Mo/tungstate-bd_C_term_dom"/>
</dbReference>
<dbReference type="Pfam" id="PF00005">
    <property type="entry name" value="ABC_tran"/>
    <property type="match status" value="1"/>
</dbReference>
<dbReference type="Gene3D" id="2.40.50.100">
    <property type="match status" value="1"/>
</dbReference>
<evidence type="ECO:0000259" key="4">
    <source>
        <dbReference type="PROSITE" id="PS50893"/>
    </source>
</evidence>
<dbReference type="Proteomes" id="UP000019140">
    <property type="component" value="Unassembled WGS sequence"/>
</dbReference>
<dbReference type="Gene3D" id="3.40.50.300">
    <property type="entry name" value="P-loop containing nucleotide triphosphate hydrolases"/>
    <property type="match status" value="1"/>
</dbReference>
<evidence type="ECO:0000313" key="6">
    <source>
        <dbReference type="Proteomes" id="UP000019140"/>
    </source>
</evidence>